<evidence type="ECO:0000313" key="3">
    <source>
        <dbReference type="Proteomes" id="UP000035740"/>
    </source>
</evidence>
<feature type="compositionally biased region" description="Basic residues" evidence="1">
    <location>
        <begin position="89"/>
        <end position="103"/>
    </location>
</feature>
<organism evidence="2 3">
    <name type="scientific">Beta vulgaris subsp. vulgaris</name>
    <name type="common">Beet</name>
    <dbReference type="NCBI Taxonomy" id="3555"/>
    <lineage>
        <taxon>Eukaryota</taxon>
        <taxon>Viridiplantae</taxon>
        <taxon>Streptophyta</taxon>
        <taxon>Embryophyta</taxon>
        <taxon>Tracheophyta</taxon>
        <taxon>Spermatophyta</taxon>
        <taxon>Magnoliopsida</taxon>
        <taxon>eudicotyledons</taxon>
        <taxon>Gunneridae</taxon>
        <taxon>Pentapetalae</taxon>
        <taxon>Caryophyllales</taxon>
        <taxon>Chenopodiaceae</taxon>
        <taxon>Betoideae</taxon>
        <taxon>Beta</taxon>
    </lineage>
</organism>
<accession>A0A0J8B421</accession>
<dbReference type="Gramene" id="KMS95741">
    <property type="protein sequence ID" value="KMS95741"/>
    <property type="gene ID" value="BVRB_005430"/>
</dbReference>
<reference evidence="2 3" key="1">
    <citation type="journal article" date="2014" name="Nature">
        <title>The genome of the recently domesticated crop plant sugar beet (Beta vulgaris).</title>
        <authorList>
            <person name="Dohm J.C."/>
            <person name="Minoche A.E."/>
            <person name="Holtgrawe D."/>
            <person name="Capella-Gutierrez S."/>
            <person name="Zakrzewski F."/>
            <person name="Tafer H."/>
            <person name="Rupp O."/>
            <person name="Sorensen T.R."/>
            <person name="Stracke R."/>
            <person name="Reinhardt R."/>
            <person name="Goesmann A."/>
            <person name="Kraft T."/>
            <person name="Schulz B."/>
            <person name="Stadler P.F."/>
            <person name="Schmidt T."/>
            <person name="Gabaldon T."/>
            <person name="Lehrach H."/>
            <person name="Weisshaar B."/>
            <person name="Himmelbauer H."/>
        </authorList>
    </citation>
    <scope>NUCLEOTIDE SEQUENCE [LARGE SCALE GENOMIC DNA]</scope>
    <source>
        <tissue evidence="2">Taproot</tissue>
    </source>
</reference>
<evidence type="ECO:0000313" key="2">
    <source>
        <dbReference type="EMBL" id="KMS95741.1"/>
    </source>
</evidence>
<evidence type="ECO:0000256" key="1">
    <source>
        <dbReference type="SAM" id="MobiDB-lite"/>
    </source>
</evidence>
<keyword evidence="3" id="KW-1185">Reference proteome</keyword>
<dbReference type="AlphaFoldDB" id="A0A0J8B421"/>
<proteinExistence type="predicted"/>
<protein>
    <submittedName>
        <fullName evidence="2">Uncharacterized protein</fullName>
    </submittedName>
</protein>
<name>A0A0J8B421_BETVV</name>
<sequence>MLCERMRGEARKAVSGVALPQFFGQVLIRRLLVRRKRREGEGGGERMRDELKVGVGLGGGREMLRERMRGQAGKGGSGGSAPVSVQLMQKRRSEGRRRSGSHI</sequence>
<gene>
    <name evidence="2" type="ORF">BVRB_005430</name>
</gene>
<dbReference type="Proteomes" id="UP000035740">
    <property type="component" value="Unassembled WGS sequence"/>
</dbReference>
<dbReference type="EMBL" id="KQ090438">
    <property type="protein sequence ID" value="KMS95741.1"/>
    <property type="molecule type" value="Genomic_DNA"/>
</dbReference>
<feature type="region of interest" description="Disordered" evidence="1">
    <location>
        <begin position="69"/>
        <end position="103"/>
    </location>
</feature>